<dbReference type="InterPro" id="IPR006026">
    <property type="entry name" value="Peptidase_Metallo"/>
</dbReference>
<dbReference type="GO" id="GO:0008270">
    <property type="term" value="F:zinc ion binding"/>
    <property type="evidence" value="ECO:0007669"/>
    <property type="project" value="UniProtKB-UniRule"/>
</dbReference>
<dbReference type="InterPro" id="IPR024079">
    <property type="entry name" value="MetalloPept_cat_dom_sf"/>
</dbReference>
<keyword evidence="1 2" id="KW-0645">Protease</keyword>
<accession>A0A5N4B1T8</accession>
<dbReference type="AlphaFoldDB" id="A0A5N4B1T8"/>
<comment type="caution">
    <text evidence="1">Lacks conserved residue(s) required for the propagation of feature annotation.</text>
</comment>
<gene>
    <name evidence="4" type="ORF">PPYR_00539</name>
</gene>
<dbReference type="Pfam" id="PF01400">
    <property type="entry name" value="Astacin"/>
    <property type="match status" value="1"/>
</dbReference>
<feature type="binding site" evidence="1">
    <location>
        <position position="82"/>
    </location>
    <ligand>
        <name>Zn(2+)</name>
        <dbReference type="ChEBI" id="CHEBI:29105"/>
        <note>catalytic</note>
    </ligand>
</feature>
<evidence type="ECO:0000259" key="3">
    <source>
        <dbReference type="PROSITE" id="PS51864"/>
    </source>
</evidence>
<dbReference type="Proteomes" id="UP000327044">
    <property type="component" value="Unassembled WGS sequence"/>
</dbReference>
<keyword evidence="1 2" id="KW-0482">Metalloprotease</keyword>
<keyword evidence="1 2" id="KW-0862">Zinc</keyword>
<dbReference type="CDD" id="cd04280">
    <property type="entry name" value="ZnMc_astacin_like"/>
    <property type="match status" value="1"/>
</dbReference>
<name>A0A5N4B1T8_PHOPY</name>
<dbReference type="InParanoid" id="A0A5N4B1T8"/>
<dbReference type="EMBL" id="VVIM01000001">
    <property type="protein sequence ID" value="KAB0803569.1"/>
    <property type="molecule type" value="Genomic_DNA"/>
</dbReference>
<dbReference type="SUPFAM" id="SSF55486">
    <property type="entry name" value="Metalloproteases ('zincins'), catalytic domain"/>
    <property type="match status" value="1"/>
</dbReference>
<reference evidence="4 5" key="1">
    <citation type="journal article" date="2018" name="Elife">
        <title>Firefly genomes illuminate parallel origins of bioluminescence in beetles.</title>
        <authorList>
            <person name="Fallon T.R."/>
            <person name="Lower S.E."/>
            <person name="Chang C.H."/>
            <person name="Bessho-Uehara M."/>
            <person name="Martin G.J."/>
            <person name="Bewick A.J."/>
            <person name="Behringer M."/>
            <person name="Debat H.J."/>
            <person name="Wong I."/>
            <person name="Day J.C."/>
            <person name="Suvorov A."/>
            <person name="Silva C.J."/>
            <person name="Stanger-Hall K.F."/>
            <person name="Hall D.W."/>
            <person name="Schmitz R.J."/>
            <person name="Nelson D.R."/>
            <person name="Lewis S.M."/>
            <person name="Shigenobu S."/>
            <person name="Bybee S.M."/>
            <person name="Larracuente A.M."/>
            <person name="Oba Y."/>
            <person name="Weng J.K."/>
        </authorList>
    </citation>
    <scope>NUCLEOTIDE SEQUENCE [LARGE SCALE GENOMIC DNA]</scope>
    <source>
        <strain evidence="4">1611_PpyrPB1</strain>
        <tissue evidence="4">Whole body</tissue>
    </source>
</reference>
<evidence type="ECO:0000256" key="1">
    <source>
        <dbReference type="PROSITE-ProRule" id="PRU01211"/>
    </source>
</evidence>
<evidence type="ECO:0000313" key="4">
    <source>
        <dbReference type="EMBL" id="KAB0803569.1"/>
    </source>
</evidence>
<dbReference type="SMART" id="SM00235">
    <property type="entry name" value="ZnMc"/>
    <property type="match status" value="1"/>
</dbReference>
<keyword evidence="5" id="KW-1185">Reference proteome</keyword>
<feature type="binding site" evidence="1">
    <location>
        <position position="72"/>
    </location>
    <ligand>
        <name>Zn(2+)</name>
        <dbReference type="ChEBI" id="CHEBI:29105"/>
        <note>catalytic</note>
    </ligand>
</feature>
<feature type="active site" evidence="1">
    <location>
        <position position="73"/>
    </location>
</feature>
<comment type="cofactor">
    <cofactor evidence="1 2">
        <name>Zn(2+)</name>
        <dbReference type="ChEBI" id="CHEBI:29105"/>
    </cofactor>
    <text evidence="1 2">Binds 1 zinc ion per subunit.</text>
</comment>
<protein>
    <recommendedName>
        <fullName evidence="2">Metalloendopeptidase</fullName>
        <ecNumber evidence="2">3.4.24.-</ecNumber>
    </recommendedName>
</protein>
<dbReference type="GO" id="GO:0006508">
    <property type="term" value="P:proteolysis"/>
    <property type="evidence" value="ECO:0007669"/>
    <property type="project" value="UniProtKB-KW"/>
</dbReference>
<keyword evidence="1 2" id="KW-0479">Metal-binding</keyword>
<organism evidence="4 5">
    <name type="scientific">Photinus pyralis</name>
    <name type="common">Common eastern firefly</name>
    <name type="synonym">Lampyris pyralis</name>
    <dbReference type="NCBI Taxonomy" id="7054"/>
    <lineage>
        <taxon>Eukaryota</taxon>
        <taxon>Metazoa</taxon>
        <taxon>Ecdysozoa</taxon>
        <taxon>Arthropoda</taxon>
        <taxon>Hexapoda</taxon>
        <taxon>Insecta</taxon>
        <taxon>Pterygota</taxon>
        <taxon>Neoptera</taxon>
        <taxon>Endopterygota</taxon>
        <taxon>Coleoptera</taxon>
        <taxon>Polyphaga</taxon>
        <taxon>Elateriformia</taxon>
        <taxon>Elateroidea</taxon>
        <taxon>Lampyridae</taxon>
        <taxon>Lampyrinae</taxon>
        <taxon>Photinus</taxon>
    </lineage>
</organism>
<sequence length="176" mass="19686">MGSFARFSDGRMAKSVTPFLHHTINPKLILSEVPSQLQYSNDHGCESAVGRWGGQQILNFQSSCFDRGTMLHEMLHAVGFRHQHNSPDRDDYITINRENLKDGSTTVLKKYTSSEVTNFGLPYDYCSVSHYSMFASSKNGKPTIVPKFPTTCELGTATDLSPIDKKKINLMYPCGL</sequence>
<feature type="binding site" evidence="1">
    <location>
        <position position="76"/>
    </location>
    <ligand>
        <name>Zn(2+)</name>
        <dbReference type="ChEBI" id="CHEBI:29105"/>
        <note>catalytic</note>
    </ligand>
</feature>
<evidence type="ECO:0000256" key="2">
    <source>
        <dbReference type="RuleBase" id="RU361183"/>
    </source>
</evidence>
<dbReference type="PANTHER" id="PTHR10127:SF850">
    <property type="entry name" value="METALLOENDOPEPTIDASE"/>
    <property type="match status" value="1"/>
</dbReference>
<proteinExistence type="predicted"/>
<feature type="domain" description="Peptidase M12A" evidence="3">
    <location>
        <begin position="1"/>
        <end position="175"/>
    </location>
</feature>
<keyword evidence="1 2" id="KW-0378">Hydrolase</keyword>
<dbReference type="InterPro" id="IPR034035">
    <property type="entry name" value="Astacin-like_dom"/>
</dbReference>
<dbReference type="PROSITE" id="PS51864">
    <property type="entry name" value="ASTACIN"/>
    <property type="match status" value="1"/>
</dbReference>
<comment type="caution">
    <text evidence="4">The sequence shown here is derived from an EMBL/GenBank/DDBJ whole genome shotgun (WGS) entry which is preliminary data.</text>
</comment>
<dbReference type="InterPro" id="IPR001506">
    <property type="entry name" value="Peptidase_M12A"/>
</dbReference>
<evidence type="ECO:0000313" key="5">
    <source>
        <dbReference type="Proteomes" id="UP000327044"/>
    </source>
</evidence>
<dbReference type="Gene3D" id="3.40.390.10">
    <property type="entry name" value="Collagenase (Catalytic Domain)"/>
    <property type="match status" value="1"/>
</dbReference>
<dbReference type="PRINTS" id="PR00480">
    <property type="entry name" value="ASTACIN"/>
</dbReference>
<dbReference type="PANTHER" id="PTHR10127">
    <property type="entry name" value="DISCOIDIN, CUB, EGF, LAMININ , AND ZINC METALLOPROTEASE DOMAIN CONTAINING"/>
    <property type="match status" value="1"/>
</dbReference>
<dbReference type="EC" id="3.4.24.-" evidence="2"/>
<dbReference type="GO" id="GO:0004222">
    <property type="term" value="F:metalloendopeptidase activity"/>
    <property type="evidence" value="ECO:0007669"/>
    <property type="project" value="UniProtKB-UniRule"/>
</dbReference>